<feature type="domain" description="Protein HIRA-like C-terminal" evidence="12">
    <location>
        <begin position="700"/>
        <end position="933"/>
    </location>
</feature>
<keyword evidence="4 10" id="KW-0853">WD repeat</keyword>
<feature type="region of interest" description="Disordered" evidence="11">
    <location>
        <begin position="408"/>
        <end position="584"/>
    </location>
</feature>
<proteinExistence type="inferred from homology"/>
<dbReference type="GO" id="GO:0000122">
    <property type="term" value="P:negative regulation of transcription by RNA polymerase II"/>
    <property type="evidence" value="ECO:0007669"/>
    <property type="project" value="EnsemblFungi"/>
</dbReference>
<dbReference type="InterPro" id="IPR036322">
    <property type="entry name" value="WD40_repeat_dom_sf"/>
</dbReference>
<name>A0A0W0D1W2_CANGB</name>
<evidence type="ECO:0000256" key="8">
    <source>
        <dbReference type="ARBA" id="ARBA00023163"/>
    </source>
</evidence>
<dbReference type="AlphaFoldDB" id="A0A0W0D1W2"/>
<comment type="similarity">
    <text evidence="2 10">Belongs to the WD repeat HIR1 family.</text>
</comment>
<keyword evidence="7 10" id="KW-0805">Transcription regulation</keyword>
<dbReference type="GO" id="GO:0003714">
    <property type="term" value="F:transcription corepressor activity"/>
    <property type="evidence" value="ECO:0007669"/>
    <property type="project" value="EnsemblFungi"/>
</dbReference>
<keyword evidence="3 10" id="KW-0678">Repressor</keyword>
<dbReference type="VEuPathDB" id="FungiDB:B1J91_I00968g"/>
<dbReference type="Pfam" id="PF07569">
    <property type="entry name" value="Hira"/>
    <property type="match status" value="1"/>
</dbReference>
<dbReference type="PANTHER" id="PTHR13831:SF1">
    <property type="entry name" value="PROTEIN HIR2"/>
    <property type="match status" value="1"/>
</dbReference>
<comment type="caution">
    <text evidence="13">The sequence shown here is derived from an EMBL/GenBank/DDBJ whole genome shotgun (WGS) entry which is preliminary data.</text>
</comment>
<evidence type="ECO:0000313" key="14">
    <source>
        <dbReference type="Proteomes" id="UP000054886"/>
    </source>
</evidence>
<dbReference type="GO" id="GO:1905268">
    <property type="term" value="P:negative regulation of chromatin organization"/>
    <property type="evidence" value="ECO:0007669"/>
    <property type="project" value="EnsemblFungi"/>
</dbReference>
<evidence type="ECO:0000256" key="4">
    <source>
        <dbReference type="ARBA" id="ARBA00022574"/>
    </source>
</evidence>
<evidence type="ECO:0000256" key="5">
    <source>
        <dbReference type="ARBA" id="ARBA00022737"/>
    </source>
</evidence>
<dbReference type="GO" id="GO:0006334">
    <property type="term" value="P:nucleosome assembly"/>
    <property type="evidence" value="ECO:0007669"/>
    <property type="project" value="EnsemblFungi"/>
</dbReference>
<evidence type="ECO:0000256" key="3">
    <source>
        <dbReference type="ARBA" id="ARBA00022491"/>
    </source>
</evidence>
<dbReference type="PANTHER" id="PTHR13831">
    <property type="entry name" value="MEMBER OF THE HIR1 FAMILY OF WD-REPEAT PROTEINS"/>
    <property type="match status" value="1"/>
</dbReference>
<dbReference type="Gene3D" id="2.130.10.10">
    <property type="entry name" value="YVTN repeat-like/Quinoprotein amine dehydrogenase"/>
    <property type="match status" value="2"/>
</dbReference>
<evidence type="ECO:0000256" key="1">
    <source>
        <dbReference type="ARBA" id="ARBA00004123"/>
    </source>
</evidence>
<dbReference type="InterPro" id="IPR011494">
    <property type="entry name" value="HIRA-like_C"/>
</dbReference>
<feature type="compositionally biased region" description="Polar residues" evidence="11">
    <location>
        <begin position="539"/>
        <end position="567"/>
    </location>
</feature>
<dbReference type="GO" id="GO:0005634">
    <property type="term" value="C:nucleus"/>
    <property type="evidence" value="ECO:0007669"/>
    <property type="project" value="UniProtKB-SubCell"/>
</dbReference>
<dbReference type="GO" id="GO:0000417">
    <property type="term" value="C:HIR complex"/>
    <property type="evidence" value="ECO:0007669"/>
    <property type="project" value="EnsemblFungi"/>
</dbReference>
<dbReference type="InterPro" id="IPR031120">
    <property type="entry name" value="HIR1-like"/>
</dbReference>
<comment type="function">
    <text evidence="10">Required for replication-independent chromatin assembly and for the periodic repression of histone gene transcription during the cell cycle.</text>
</comment>
<dbReference type="GO" id="GO:0031491">
    <property type="term" value="F:nucleosome binding"/>
    <property type="evidence" value="ECO:0007669"/>
    <property type="project" value="EnsemblFungi"/>
</dbReference>
<evidence type="ECO:0000256" key="7">
    <source>
        <dbReference type="ARBA" id="ARBA00023015"/>
    </source>
</evidence>
<dbReference type="GO" id="GO:0016480">
    <property type="term" value="P:negative regulation of transcription by RNA polymerase III"/>
    <property type="evidence" value="ECO:0007669"/>
    <property type="project" value="EnsemblFungi"/>
</dbReference>
<dbReference type="GO" id="GO:0140673">
    <property type="term" value="P:transcription elongation-coupled chromatin remodeling"/>
    <property type="evidence" value="ECO:0007669"/>
    <property type="project" value="EnsemblFungi"/>
</dbReference>
<keyword evidence="8 10" id="KW-0804">Transcription</keyword>
<reference evidence="13 14" key="1">
    <citation type="submission" date="2015-10" db="EMBL/GenBank/DDBJ databases">
        <title>Draft genomes sequences of Candida glabrata isolates 1A, 1B, 2A, 2B, 3A and 3B.</title>
        <authorList>
            <person name="Haavelsrud O.E."/>
            <person name="Gaustad P."/>
        </authorList>
    </citation>
    <scope>NUCLEOTIDE SEQUENCE [LARGE SCALE GENOMIC DNA]</scope>
    <source>
        <strain evidence="13">910700640</strain>
    </source>
</reference>
<dbReference type="SUPFAM" id="SSF50978">
    <property type="entry name" value="WD40 repeat-like"/>
    <property type="match status" value="1"/>
</dbReference>
<evidence type="ECO:0000259" key="12">
    <source>
        <dbReference type="Pfam" id="PF07569"/>
    </source>
</evidence>
<dbReference type="InterPro" id="IPR001680">
    <property type="entry name" value="WD40_rpt"/>
</dbReference>
<dbReference type="SMART" id="SM00320">
    <property type="entry name" value="WD40"/>
    <property type="match status" value="4"/>
</dbReference>
<protein>
    <recommendedName>
        <fullName evidence="10">Protein HIR</fullName>
    </recommendedName>
</protein>
<evidence type="ECO:0000256" key="6">
    <source>
        <dbReference type="ARBA" id="ARBA00022853"/>
    </source>
</evidence>
<keyword evidence="9 10" id="KW-0539">Nucleus</keyword>
<dbReference type="VEuPathDB" id="FungiDB:GWK60_L00781"/>
<dbReference type="SUPFAM" id="SSF82171">
    <property type="entry name" value="DPP6 N-terminal domain-like"/>
    <property type="match status" value="1"/>
</dbReference>
<keyword evidence="6 10" id="KW-0156">Chromatin regulator</keyword>
<feature type="compositionally biased region" description="Polar residues" evidence="11">
    <location>
        <begin position="491"/>
        <end position="501"/>
    </location>
</feature>
<sequence length="997" mass="110788">MRLLKYPLEGISGNVTSLVTIDAEYVVVCGSRGDIQVWHQQQLLDTAFDRCTLETLKPKYSYTFELKDDEDELVFAMGDRDCLYLGTEHSVYSYSGWLKALESGHTTLENKLIYTTVSQSIITDVKWDSLLDILFVLTDRPCKIHLFDTRSANKKEITSIALDKNSKPLTGVVDPSGAGTFTVLTSDRSIVVYHINRTGDYKEVKKLSQHVLVYPLHYKITMPPQADFLPIINSLKGSSGAAGSTATVLLNRNENYKVMSTLVPSASSNTKVLVHSPKMYEKANLKRGTISRYNLVATSTNTDGSIMIWNTKRGKPLFAPLNISDSAINDMIWSSNGLTLFAVSNDNVLYTFAFLQDDLGKTVPMEEIENIRQSNIIKEPLPIAYVITASDGLGDISTSKNQGLGVAADNSSNILSTDTNTNEKNLSTVNTTEPQTNSQSSSYNNKPESKLDSSKSEITSADSSDEKAKNLEARPIEAKSKKILNGKNLESKSSSVTTSDNIQKKVEDSKSNVSVTATEKKTKPDKKSIKSENGESKVNKAQNTISPKESNTTDNKSTTPDFKNPSYQVPKDLKRKPKEDALGNAVTKRAKKDLEPVDFLDTGLLLPNVAFSRVRLSTPLIRMNIDCTSSNDSKILLNIRNGSGNEQKPTIVKLLDKTVTPERTLFQDFIPKFVSLATSGDDFWACSSEDGTLYIFNDVGRKIIPPLTIGVPISFLEACGKYLLCVSSIGELYCWNIASSKLEFPVTTIFPLLSPSIRYSDDILTRAENITMCSVTNNGFPIATLSNGDGYMYDKNMETWLLVSDGWWAYGSQYWDSTNNSNLIPDSSTKPTEGQSSTEISKASIVTLLEKKTNNELTRKGRIKNLRRFARTILMKEGFENIEEIVTLSHLENKLLVTLRLEEQHEFKKLIKLYAVKLGELGYVDRLRDLFAWIISDSNDNGDLIPGINRKELVKTLLTACADLRSVQRVTIDYADMLGYLPNDIFFDCESQNDTGK</sequence>
<accession>A0A0W0D1W2</accession>
<evidence type="ECO:0000313" key="13">
    <source>
        <dbReference type="EMBL" id="KTB05827.1"/>
    </source>
</evidence>
<feature type="compositionally biased region" description="Basic and acidic residues" evidence="11">
    <location>
        <begin position="518"/>
        <end position="538"/>
    </location>
</feature>
<dbReference type="VEuPathDB" id="FungiDB:CAGL0I00968g"/>
<dbReference type="EMBL" id="LLZZ01000112">
    <property type="protein sequence ID" value="KTB05827.1"/>
    <property type="molecule type" value="Genomic_DNA"/>
</dbReference>
<dbReference type="GO" id="GO:0000785">
    <property type="term" value="C:chromatin"/>
    <property type="evidence" value="ECO:0007669"/>
    <property type="project" value="TreeGrafter"/>
</dbReference>
<dbReference type="Proteomes" id="UP000054886">
    <property type="component" value="Unassembled WGS sequence"/>
</dbReference>
<comment type="subcellular location">
    <subcellularLocation>
        <location evidence="1 10">Nucleus</location>
    </subcellularLocation>
</comment>
<evidence type="ECO:0000256" key="2">
    <source>
        <dbReference type="ARBA" id="ARBA00007306"/>
    </source>
</evidence>
<dbReference type="GO" id="GO:0003677">
    <property type="term" value="F:DNA binding"/>
    <property type="evidence" value="ECO:0007669"/>
    <property type="project" value="EnsemblFungi"/>
</dbReference>
<dbReference type="VEuPathDB" id="FungiDB:GVI51_I00781"/>
<organism evidence="13 14">
    <name type="scientific">Candida glabrata</name>
    <name type="common">Yeast</name>
    <name type="synonym">Torulopsis glabrata</name>
    <dbReference type="NCBI Taxonomy" id="5478"/>
    <lineage>
        <taxon>Eukaryota</taxon>
        <taxon>Fungi</taxon>
        <taxon>Dikarya</taxon>
        <taxon>Ascomycota</taxon>
        <taxon>Saccharomycotina</taxon>
        <taxon>Saccharomycetes</taxon>
        <taxon>Saccharomycetales</taxon>
        <taxon>Saccharomycetaceae</taxon>
        <taxon>Nakaseomyces</taxon>
    </lineage>
</organism>
<dbReference type="InterPro" id="IPR015943">
    <property type="entry name" value="WD40/YVTN_repeat-like_dom_sf"/>
</dbReference>
<gene>
    <name evidence="13" type="ORF">AO440_002383</name>
</gene>
<feature type="compositionally biased region" description="Basic and acidic residues" evidence="11">
    <location>
        <begin position="464"/>
        <end position="480"/>
    </location>
</feature>
<evidence type="ECO:0000256" key="10">
    <source>
        <dbReference type="RuleBase" id="RU364014"/>
    </source>
</evidence>
<feature type="compositionally biased region" description="Polar residues" evidence="11">
    <location>
        <begin position="409"/>
        <end position="446"/>
    </location>
</feature>
<dbReference type="GO" id="GO:0005829">
    <property type="term" value="C:cytosol"/>
    <property type="evidence" value="ECO:0007669"/>
    <property type="project" value="EnsemblFungi"/>
</dbReference>
<keyword evidence="5 10" id="KW-0677">Repeat</keyword>
<evidence type="ECO:0000256" key="9">
    <source>
        <dbReference type="ARBA" id="ARBA00023242"/>
    </source>
</evidence>
<evidence type="ECO:0000256" key="11">
    <source>
        <dbReference type="SAM" id="MobiDB-lite"/>
    </source>
</evidence>